<comment type="similarity">
    <text evidence="2 8">Belongs to the EMP24/GP25L family.</text>
</comment>
<dbReference type="Pfam" id="PF01105">
    <property type="entry name" value="EMP24_GP25L"/>
    <property type="match status" value="1"/>
</dbReference>
<dbReference type="GO" id="GO:0006888">
    <property type="term" value="P:endoplasmic reticulum to Golgi vesicle-mediated transport"/>
    <property type="evidence" value="ECO:0007669"/>
    <property type="project" value="UniProtKB-ARBA"/>
</dbReference>
<dbReference type="InterPro" id="IPR009038">
    <property type="entry name" value="GOLD_dom"/>
</dbReference>
<evidence type="ECO:0000256" key="1">
    <source>
        <dbReference type="ARBA" id="ARBA00004479"/>
    </source>
</evidence>
<keyword evidence="12" id="KW-1185">Reference proteome</keyword>
<evidence type="ECO:0000313" key="11">
    <source>
        <dbReference type="EMBL" id="CCE63561.1"/>
    </source>
</evidence>
<keyword evidence="5" id="KW-0813">Transport</keyword>
<feature type="chain" id="PRO_5003508712" description="GOLD domain-containing protein" evidence="9">
    <location>
        <begin position="23"/>
        <end position="219"/>
    </location>
</feature>
<keyword evidence="6" id="KW-1133">Transmembrane helix</keyword>
<feature type="domain" description="GOLD" evidence="10">
    <location>
        <begin position="32"/>
        <end position="131"/>
    </location>
</feature>
<evidence type="ECO:0000256" key="8">
    <source>
        <dbReference type="RuleBase" id="RU003827"/>
    </source>
</evidence>
<evidence type="ECO:0000256" key="7">
    <source>
        <dbReference type="ARBA" id="ARBA00023136"/>
    </source>
</evidence>
<evidence type="ECO:0000256" key="5">
    <source>
        <dbReference type="ARBA" id="ARBA00022892"/>
    </source>
</evidence>
<evidence type="ECO:0000256" key="6">
    <source>
        <dbReference type="ARBA" id="ARBA00022989"/>
    </source>
</evidence>
<keyword evidence="7" id="KW-0472">Membrane</keyword>
<keyword evidence="3 8" id="KW-0812">Transmembrane</keyword>
<evidence type="ECO:0000259" key="10">
    <source>
        <dbReference type="PROSITE" id="PS50866"/>
    </source>
</evidence>
<keyword evidence="4 9" id="KW-0732">Signal</keyword>
<name>G8BUX9_TETPH</name>
<dbReference type="GO" id="GO:0005737">
    <property type="term" value="C:cytoplasm"/>
    <property type="evidence" value="ECO:0007669"/>
    <property type="project" value="GOC"/>
</dbReference>
<protein>
    <recommendedName>
        <fullName evidence="10">GOLD domain-containing protein</fullName>
    </recommendedName>
</protein>
<dbReference type="AlphaFoldDB" id="G8BUX9"/>
<evidence type="ECO:0000313" key="12">
    <source>
        <dbReference type="Proteomes" id="UP000005666"/>
    </source>
</evidence>
<dbReference type="HOGENOM" id="CLU_066963_2_1_1"/>
<dbReference type="RefSeq" id="XP_003685995.1">
    <property type="nucleotide sequence ID" value="XM_003685947.1"/>
</dbReference>
<gene>
    <name evidence="11" type="primary">TPHA0F00750</name>
    <name evidence="11" type="ordered locus">TPHA_0F00750</name>
</gene>
<dbReference type="eggNOG" id="KOG1690">
    <property type="taxonomic scope" value="Eukaryota"/>
</dbReference>
<dbReference type="KEGG" id="tpf:TPHA_0F00750"/>
<evidence type="ECO:0000256" key="3">
    <source>
        <dbReference type="ARBA" id="ARBA00022692"/>
    </source>
</evidence>
<dbReference type="Proteomes" id="UP000005666">
    <property type="component" value="Chromosome 6"/>
</dbReference>
<dbReference type="STRING" id="1071381.G8BUX9"/>
<proteinExistence type="inferred from homology"/>
<reference evidence="11 12" key="1">
    <citation type="journal article" date="2011" name="Proc. Natl. Acad. Sci. U.S.A.">
        <title>Evolutionary erosion of yeast sex chromosomes by mating-type switching accidents.</title>
        <authorList>
            <person name="Gordon J.L."/>
            <person name="Armisen D."/>
            <person name="Proux-Wera E."/>
            <person name="Oheigeartaigh S.S."/>
            <person name="Byrne K.P."/>
            <person name="Wolfe K.H."/>
        </authorList>
    </citation>
    <scope>NUCLEOTIDE SEQUENCE [LARGE SCALE GENOMIC DNA]</scope>
    <source>
        <strain evidence="12">ATCC 24235 / CBS 4417 / NBRC 1672 / NRRL Y-8282 / UCD 70-5</strain>
    </source>
</reference>
<dbReference type="EMBL" id="HE612861">
    <property type="protein sequence ID" value="CCE63561.1"/>
    <property type="molecule type" value="Genomic_DNA"/>
</dbReference>
<keyword evidence="5" id="KW-0931">ER-Golgi transport</keyword>
<accession>G8BUX9</accession>
<comment type="subcellular location">
    <subcellularLocation>
        <location evidence="1 8">Membrane</location>
        <topology evidence="1 8">Single-pass type I membrane protein</topology>
    </subcellularLocation>
</comment>
<dbReference type="PANTHER" id="PTHR22811">
    <property type="entry name" value="TRANSMEMBRANE EMP24 DOMAIN-CONTAINING PROTEIN"/>
    <property type="match status" value="1"/>
</dbReference>
<evidence type="ECO:0000256" key="2">
    <source>
        <dbReference type="ARBA" id="ARBA00007104"/>
    </source>
</evidence>
<dbReference type="SMART" id="SM01190">
    <property type="entry name" value="EMP24_GP25L"/>
    <property type="match status" value="1"/>
</dbReference>
<dbReference type="InterPro" id="IPR015720">
    <property type="entry name" value="Emp24-like"/>
</dbReference>
<dbReference type="OrthoDB" id="3427at2759"/>
<dbReference type="OMA" id="AEREEKC"/>
<evidence type="ECO:0000256" key="9">
    <source>
        <dbReference type="SAM" id="SignalP"/>
    </source>
</evidence>
<dbReference type="PROSITE" id="PS50866">
    <property type="entry name" value="GOLD"/>
    <property type="match status" value="1"/>
</dbReference>
<sequence length="219" mass="25271">MQLVNFIKFALLCVILPTQVLGFYYYGNTGDRKCFIKELSKGTLLEGKYAVQTFDEELKSYRDADSKNVGIVVDIEEIFDDNHRVVHQKNAPVGDFTFIALDSGEHRICLETTDSSWVGKTKAKVSIDFSIGSDSKFDSKKKKTVKSLHQKVNYLNMKVDDIRREQALVREREYKFRDISESVNSKAMWWTILQLCGLIGICVWQMKSLRSFFVKQKVL</sequence>
<dbReference type="GO" id="GO:0016020">
    <property type="term" value="C:membrane"/>
    <property type="evidence" value="ECO:0007669"/>
    <property type="project" value="UniProtKB-SubCell"/>
</dbReference>
<organism evidence="11 12">
    <name type="scientific">Tetrapisispora phaffii (strain ATCC 24235 / CBS 4417 / NBRC 1672 / NRRL Y-8282 / UCD 70-5)</name>
    <name type="common">Yeast</name>
    <name type="synonym">Fabospora phaffii</name>
    <dbReference type="NCBI Taxonomy" id="1071381"/>
    <lineage>
        <taxon>Eukaryota</taxon>
        <taxon>Fungi</taxon>
        <taxon>Dikarya</taxon>
        <taxon>Ascomycota</taxon>
        <taxon>Saccharomycotina</taxon>
        <taxon>Saccharomycetes</taxon>
        <taxon>Saccharomycetales</taxon>
        <taxon>Saccharomycetaceae</taxon>
        <taxon>Tetrapisispora</taxon>
    </lineage>
</organism>
<dbReference type="GeneID" id="11535515"/>
<feature type="signal peptide" evidence="9">
    <location>
        <begin position="1"/>
        <end position="22"/>
    </location>
</feature>
<evidence type="ECO:0000256" key="4">
    <source>
        <dbReference type="ARBA" id="ARBA00022729"/>
    </source>
</evidence>